<dbReference type="STRING" id="673521.SAMN05660991_04584"/>
<proteinExistence type="inferred from homology"/>
<protein>
    <submittedName>
        <fullName evidence="6">5'-methylthioribose kinase</fullName>
    </submittedName>
</protein>
<dbReference type="Gene3D" id="3.90.1200.10">
    <property type="match status" value="1"/>
</dbReference>
<keyword evidence="4 6" id="KW-0418">Kinase</keyword>
<organism evidence="6 7">
    <name type="scientific">Trujillonella endophytica</name>
    <dbReference type="NCBI Taxonomy" id="673521"/>
    <lineage>
        <taxon>Bacteria</taxon>
        <taxon>Bacillati</taxon>
        <taxon>Actinomycetota</taxon>
        <taxon>Actinomycetes</taxon>
        <taxon>Geodermatophilales</taxon>
        <taxon>Geodermatophilaceae</taxon>
        <taxon>Trujillonella</taxon>
    </lineage>
</organism>
<dbReference type="NCBIfam" id="TIGR01767">
    <property type="entry name" value="MTRK"/>
    <property type="match status" value="1"/>
</dbReference>
<dbReference type="Proteomes" id="UP000198960">
    <property type="component" value="Unassembled WGS sequence"/>
</dbReference>
<dbReference type="GO" id="GO:0005524">
    <property type="term" value="F:ATP binding"/>
    <property type="evidence" value="ECO:0007669"/>
    <property type="project" value="UniProtKB-KW"/>
</dbReference>
<dbReference type="GO" id="GO:0046522">
    <property type="term" value="F:S-methyl-5-thioribose kinase activity"/>
    <property type="evidence" value="ECO:0007669"/>
    <property type="project" value="InterPro"/>
</dbReference>
<evidence type="ECO:0000256" key="2">
    <source>
        <dbReference type="ARBA" id="ARBA00022679"/>
    </source>
</evidence>
<evidence type="ECO:0000256" key="5">
    <source>
        <dbReference type="ARBA" id="ARBA00022840"/>
    </source>
</evidence>
<sequence>MTRTEPDRGPAVLAPGELLTVAAVPVYLAAVPALARAVDPSALASVVEVGDGNLNLVFVVTDTSGRSLVLKQSLPHVRTDPSWPMTRERSAREARILAAHRAVDPEHVPELLHFDPAAQVLAIEDLSDHVVWRVALDGGDLHAEAAVDLGVYAARAGFGTSVLALGTAGHKAAVAAAMNPELSEITEDLVLTEPFVEHPHNVVLPANAADVAALAADPEVQAAVGRAKWAFMTRAEVLLHGDLHTGSVFVRAAAGGAPRSTRAFDAEFGAYGPLGFDVGMLWGNLVLAAARATARGQDARAAELLGLPAATWAAFEAEWRRLWPSRTDPRVFGDAVLEDLLARARADATAYAGAEVARRVIGFAKVSDVETLPEALREGAVRGALRAARELLLAAGRGRTDPAALSAVTGELLTAAATR</sequence>
<dbReference type="InterPro" id="IPR011009">
    <property type="entry name" value="Kinase-like_dom_sf"/>
</dbReference>
<dbReference type="RefSeq" id="WP_091949492.1">
    <property type="nucleotide sequence ID" value="NZ_FOEE01000024.1"/>
</dbReference>
<keyword evidence="3" id="KW-0547">Nucleotide-binding</keyword>
<dbReference type="InterPro" id="IPR009212">
    <property type="entry name" value="Methylthioribose_kinase"/>
</dbReference>
<dbReference type="OrthoDB" id="9777791at2"/>
<evidence type="ECO:0000256" key="1">
    <source>
        <dbReference type="ARBA" id="ARBA00010165"/>
    </source>
</evidence>
<evidence type="ECO:0000313" key="7">
    <source>
        <dbReference type="Proteomes" id="UP000198960"/>
    </source>
</evidence>
<dbReference type="PANTHER" id="PTHR34273:SF2">
    <property type="entry name" value="METHYLTHIORIBOSE KINASE"/>
    <property type="match status" value="1"/>
</dbReference>
<gene>
    <name evidence="6" type="ORF">SAMN05660991_04584</name>
</gene>
<evidence type="ECO:0000313" key="6">
    <source>
        <dbReference type="EMBL" id="SEP29190.1"/>
    </source>
</evidence>
<name>A0A1H8WNC9_9ACTN</name>
<evidence type="ECO:0000256" key="4">
    <source>
        <dbReference type="ARBA" id="ARBA00022777"/>
    </source>
</evidence>
<dbReference type="GO" id="GO:0009086">
    <property type="term" value="P:methionine biosynthetic process"/>
    <property type="evidence" value="ECO:0007669"/>
    <property type="project" value="InterPro"/>
</dbReference>
<keyword evidence="7" id="KW-1185">Reference proteome</keyword>
<dbReference type="AlphaFoldDB" id="A0A1H8WNC9"/>
<keyword evidence="2" id="KW-0808">Transferase</keyword>
<dbReference type="SUPFAM" id="SSF56112">
    <property type="entry name" value="Protein kinase-like (PK-like)"/>
    <property type="match status" value="1"/>
</dbReference>
<dbReference type="EMBL" id="FOEE01000024">
    <property type="protein sequence ID" value="SEP29190.1"/>
    <property type="molecule type" value="Genomic_DNA"/>
</dbReference>
<comment type="similarity">
    <text evidence="1">Belongs to the methylthioribose kinase family.</text>
</comment>
<keyword evidence="5" id="KW-0067">ATP-binding</keyword>
<evidence type="ECO:0000256" key="3">
    <source>
        <dbReference type="ARBA" id="ARBA00022741"/>
    </source>
</evidence>
<dbReference type="PANTHER" id="PTHR34273">
    <property type="entry name" value="METHYLTHIORIBOSE KINASE"/>
    <property type="match status" value="1"/>
</dbReference>
<accession>A0A1H8WNC9</accession>
<reference evidence="7" key="1">
    <citation type="submission" date="2016-10" db="EMBL/GenBank/DDBJ databases">
        <authorList>
            <person name="Varghese N."/>
            <person name="Submissions S."/>
        </authorList>
    </citation>
    <scope>NUCLEOTIDE SEQUENCE [LARGE SCALE GENOMIC DNA]</scope>
    <source>
        <strain evidence="7">DSM 45413</strain>
    </source>
</reference>
<dbReference type="Gene3D" id="3.30.200.20">
    <property type="entry name" value="Phosphorylase Kinase, domain 1"/>
    <property type="match status" value="1"/>
</dbReference>